<dbReference type="Proteomes" id="UP000015106">
    <property type="component" value="Chromosome 2"/>
</dbReference>
<protein>
    <submittedName>
        <fullName evidence="1">Uncharacterized protein</fullName>
    </submittedName>
</protein>
<evidence type="ECO:0000313" key="1">
    <source>
        <dbReference type="EnsemblPlants" id="TuG1812G0200000641.01.T01.cds315300"/>
    </source>
</evidence>
<keyword evidence="2" id="KW-1185">Reference proteome</keyword>
<dbReference type="AlphaFoldDB" id="A0A8R7P9U1"/>
<name>A0A8R7P9U1_TRIUA</name>
<organism evidence="1 2">
    <name type="scientific">Triticum urartu</name>
    <name type="common">Red wild einkorn</name>
    <name type="synonym">Crithodium urartu</name>
    <dbReference type="NCBI Taxonomy" id="4572"/>
    <lineage>
        <taxon>Eukaryota</taxon>
        <taxon>Viridiplantae</taxon>
        <taxon>Streptophyta</taxon>
        <taxon>Embryophyta</taxon>
        <taxon>Tracheophyta</taxon>
        <taxon>Spermatophyta</taxon>
        <taxon>Magnoliopsida</taxon>
        <taxon>Liliopsida</taxon>
        <taxon>Poales</taxon>
        <taxon>Poaceae</taxon>
        <taxon>BOP clade</taxon>
        <taxon>Pooideae</taxon>
        <taxon>Triticodae</taxon>
        <taxon>Triticeae</taxon>
        <taxon>Triticinae</taxon>
        <taxon>Triticum</taxon>
    </lineage>
</organism>
<sequence length="66" mass="7602">MVNRPLSITRLSDWQEQKLNDSLHIKGFRHKNKMEKIANSSVNLAVVFPISTRHFGGLPCYTLIYS</sequence>
<evidence type="ECO:0000313" key="2">
    <source>
        <dbReference type="Proteomes" id="UP000015106"/>
    </source>
</evidence>
<accession>A0A8R7P9U1</accession>
<dbReference type="EnsemblPlants" id="TuG1812G0200000641.01.T01">
    <property type="protein sequence ID" value="TuG1812G0200000641.01.T01.cds315300"/>
    <property type="gene ID" value="TuG1812G0200000641.01"/>
</dbReference>
<dbReference type="Gramene" id="TuG1812G0200000641.01.T01">
    <property type="protein sequence ID" value="TuG1812G0200000641.01.T01.cds315300"/>
    <property type="gene ID" value="TuG1812G0200000641.01"/>
</dbReference>
<proteinExistence type="predicted"/>
<reference evidence="2" key="1">
    <citation type="journal article" date="2013" name="Nature">
        <title>Draft genome of the wheat A-genome progenitor Triticum urartu.</title>
        <authorList>
            <person name="Ling H.Q."/>
            <person name="Zhao S."/>
            <person name="Liu D."/>
            <person name="Wang J."/>
            <person name="Sun H."/>
            <person name="Zhang C."/>
            <person name="Fan H."/>
            <person name="Li D."/>
            <person name="Dong L."/>
            <person name="Tao Y."/>
            <person name="Gao C."/>
            <person name="Wu H."/>
            <person name="Li Y."/>
            <person name="Cui Y."/>
            <person name="Guo X."/>
            <person name="Zheng S."/>
            <person name="Wang B."/>
            <person name="Yu K."/>
            <person name="Liang Q."/>
            <person name="Yang W."/>
            <person name="Lou X."/>
            <person name="Chen J."/>
            <person name="Feng M."/>
            <person name="Jian J."/>
            <person name="Zhang X."/>
            <person name="Luo G."/>
            <person name="Jiang Y."/>
            <person name="Liu J."/>
            <person name="Wang Z."/>
            <person name="Sha Y."/>
            <person name="Zhang B."/>
            <person name="Wu H."/>
            <person name="Tang D."/>
            <person name="Shen Q."/>
            <person name="Xue P."/>
            <person name="Zou S."/>
            <person name="Wang X."/>
            <person name="Liu X."/>
            <person name="Wang F."/>
            <person name="Yang Y."/>
            <person name="An X."/>
            <person name="Dong Z."/>
            <person name="Zhang K."/>
            <person name="Zhang X."/>
            <person name="Luo M.C."/>
            <person name="Dvorak J."/>
            <person name="Tong Y."/>
            <person name="Wang J."/>
            <person name="Yang H."/>
            <person name="Li Z."/>
            <person name="Wang D."/>
            <person name="Zhang A."/>
            <person name="Wang J."/>
        </authorList>
    </citation>
    <scope>NUCLEOTIDE SEQUENCE</scope>
    <source>
        <strain evidence="2">cv. G1812</strain>
    </source>
</reference>
<reference evidence="1" key="2">
    <citation type="submission" date="2018-03" db="EMBL/GenBank/DDBJ databases">
        <title>The Triticum urartu genome reveals the dynamic nature of wheat genome evolution.</title>
        <authorList>
            <person name="Ling H."/>
            <person name="Ma B."/>
            <person name="Shi X."/>
            <person name="Liu H."/>
            <person name="Dong L."/>
            <person name="Sun H."/>
            <person name="Cao Y."/>
            <person name="Gao Q."/>
            <person name="Zheng S."/>
            <person name="Li Y."/>
            <person name="Yu Y."/>
            <person name="Du H."/>
            <person name="Qi M."/>
            <person name="Li Y."/>
            <person name="Yu H."/>
            <person name="Cui Y."/>
            <person name="Wang N."/>
            <person name="Chen C."/>
            <person name="Wu H."/>
            <person name="Zhao Y."/>
            <person name="Zhang J."/>
            <person name="Li Y."/>
            <person name="Zhou W."/>
            <person name="Zhang B."/>
            <person name="Hu W."/>
            <person name="Eijk M."/>
            <person name="Tang J."/>
            <person name="Witsenboer H."/>
            <person name="Zhao S."/>
            <person name="Li Z."/>
            <person name="Zhang A."/>
            <person name="Wang D."/>
            <person name="Liang C."/>
        </authorList>
    </citation>
    <scope>NUCLEOTIDE SEQUENCE [LARGE SCALE GENOMIC DNA]</scope>
    <source>
        <strain evidence="1">cv. G1812</strain>
    </source>
</reference>
<reference evidence="1" key="3">
    <citation type="submission" date="2022-06" db="UniProtKB">
        <authorList>
            <consortium name="EnsemblPlants"/>
        </authorList>
    </citation>
    <scope>IDENTIFICATION</scope>
</reference>